<comment type="caution">
    <text evidence="2">The sequence shown here is derived from an EMBL/GenBank/DDBJ whole genome shotgun (WGS) entry which is preliminary data.</text>
</comment>
<evidence type="ECO:0000313" key="2">
    <source>
        <dbReference type="EMBL" id="MPC66915.1"/>
    </source>
</evidence>
<keyword evidence="3" id="KW-1185">Reference proteome</keyword>
<dbReference type="Proteomes" id="UP000324222">
    <property type="component" value="Unassembled WGS sequence"/>
</dbReference>
<feature type="region of interest" description="Disordered" evidence="1">
    <location>
        <begin position="1"/>
        <end position="26"/>
    </location>
</feature>
<evidence type="ECO:0000313" key="3">
    <source>
        <dbReference type="Proteomes" id="UP000324222"/>
    </source>
</evidence>
<name>A0A5B7HBA5_PORTR</name>
<proteinExistence type="predicted"/>
<reference evidence="2 3" key="1">
    <citation type="submission" date="2019-05" db="EMBL/GenBank/DDBJ databases">
        <title>Another draft genome of Portunus trituberculatus and its Hox gene families provides insights of decapod evolution.</title>
        <authorList>
            <person name="Jeong J.-H."/>
            <person name="Song I."/>
            <person name="Kim S."/>
            <person name="Choi T."/>
            <person name="Kim D."/>
            <person name="Ryu S."/>
            <person name="Kim W."/>
        </authorList>
    </citation>
    <scope>NUCLEOTIDE SEQUENCE [LARGE SCALE GENOMIC DNA]</scope>
    <source>
        <tissue evidence="2">Muscle</tissue>
    </source>
</reference>
<protein>
    <submittedName>
        <fullName evidence="2">Uncharacterized protein</fullName>
    </submittedName>
</protein>
<gene>
    <name evidence="2" type="ORF">E2C01_061071</name>
</gene>
<accession>A0A5B7HBA5</accession>
<dbReference type="AlphaFoldDB" id="A0A5B7HBA5"/>
<evidence type="ECO:0000256" key="1">
    <source>
        <dbReference type="SAM" id="MobiDB-lite"/>
    </source>
</evidence>
<organism evidence="2 3">
    <name type="scientific">Portunus trituberculatus</name>
    <name type="common">Swimming crab</name>
    <name type="synonym">Neptunus trituberculatus</name>
    <dbReference type="NCBI Taxonomy" id="210409"/>
    <lineage>
        <taxon>Eukaryota</taxon>
        <taxon>Metazoa</taxon>
        <taxon>Ecdysozoa</taxon>
        <taxon>Arthropoda</taxon>
        <taxon>Crustacea</taxon>
        <taxon>Multicrustacea</taxon>
        <taxon>Malacostraca</taxon>
        <taxon>Eumalacostraca</taxon>
        <taxon>Eucarida</taxon>
        <taxon>Decapoda</taxon>
        <taxon>Pleocyemata</taxon>
        <taxon>Brachyura</taxon>
        <taxon>Eubrachyura</taxon>
        <taxon>Portunoidea</taxon>
        <taxon>Portunidae</taxon>
        <taxon>Portuninae</taxon>
        <taxon>Portunus</taxon>
    </lineage>
</organism>
<dbReference type="EMBL" id="VSRR010025504">
    <property type="protein sequence ID" value="MPC66915.1"/>
    <property type="molecule type" value="Genomic_DNA"/>
</dbReference>
<sequence length="89" mass="9532">MQKASPSYHLPVTPLEDHRPNLPHRHAQGLSLNMGVEEPADLARKVKSNNKSIVLAAMPTGAARFSSGVQLPRGLPSHYFSVEPPGGPS</sequence>